<dbReference type="InterPro" id="IPR042236">
    <property type="entry name" value="PI3K_accessory_sf"/>
</dbReference>
<comment type="pathway">
    <text evidence="4">Lipid metabolism.</text>
</comment>
<dbReference type="InterPro" id="IPR000341">
    <property type="entry name" value="PI3K_Ras-bd_dom"/>
</dbReference>
<evidence type="ECO:0000256" key="15">
    <source>
        <dbReference type="ARBA" id="ARBA00022889"/>
    </source>
</evidence>
<keyword evidence="10" id="KW-0254">Endocytosis</keyword>
<dbReference type="GO" id="GO:0004674">
    <property type="term" value="F:protein serine/threonine kinase activity"/>
    <property type="evidence" value="ECO:0007669"/>
    <property type="project" value="UniProtKB-EC"/>
</dbReference>
<evidence type="ECO:0000313" key="33">
    <source>
        <dbReference type="Proteomes" id="UP000007754"/>
    </source>
</evidence>
<evidence type="ECO:0000259" key="30">
    <source>
        <dbReference type="PROSITE" id="PS51546"/>
    </source>
</evidence>
<reference evidence="32" key="2">
    <citation type="submission" date="2025-08" db="UniProtKB">
        <authorList>
            <consortium name="Ensembl"/>
        </authorList>
    </citation>
    <scope>IDENTIFICATION</scope>
</reference>
<dbReference type="FunFam" id="3.30.1010.10:FF:000005">
    <property type="entry name" value="Phosphatidylinositol 4,5-bisphosphate 3-kinase catalytic subunit beta"/>
    <property type="match status" value="1"/>
</dbReference>
<dbReference type="SUPFAM" id="SSF48371">
    <property type="entry name" value="ARM repeat"/>
    <property type="match status" value="1"/>
</dbReference>
<comment type="catalytic activity">
    <reaction evidence="19">
        <text>a 1,2-diacyl-sn-glycero-3-phospho-(1D-myo-inositol-4,5-bisphosphate) + ATP = a 1,2-diacyl-sn-glycero-3-phospho-(1D-myo-inositol-3,4,5-trisphosphate) + ADP + H(+)</text>
        <dbReference type="Rhea" id="RHEA:21292"/>
        <dbReference type="ChEBI" id="CHEBI:15378"/>
        <dbReference type="ChEBI" id="CHEBI:30616"/>
        <dbReference type="ChEBI" id="CHEBI:57836"/>
        <dbReference type="ChEBI" id="CHEBI:58456"/>
        <dbReference type="ChEBI" id="CHEBI:456216"/>
        <dbReference type="EC" id="2.7.1.153"/>
    </reaction>
    <physiologicalReaction direction="left-to-right" evidence="19">
        <dbReference type="Rhea" id="RHEA:21293"/>
    </physiologicalReaction>
</comment>
<dbReference type="GO" id="GO:0016303">
    <property type="term" value="F:1-phosphatidylinositol-3-kinase activity"/>
    <property type="evidence" value="ECO:0007669"/>
    <property type="project" value="TreeGrafter"/>
</dbReference>
<evidence type="ECO:0000259" key="28">
    <source>
        <dbReference type="PROSITE" id="PS51544"/>
    </source>
</evidence>
<feature type="domain" description="PIK helical" evidence="29">
    <location>
        <begin position="501"/>
        <end position="678"/>
    </location>
</feature>
<evidence type="ECO:0000256" key="26">
    <source>
        <dbReference type="SAM" id="Phobius"/>
    </source>
</evidence>
<comment type="subcellular location">
    <subcellularLocation>
        <location evidence="2">Cytoplasm</location>
    </subcellularLocation>
    <subcellularLocation>
        <location evidence="1">Nucleus</location>
    </subcellularLocation>
</comment>
<dbReference type="InterPro" id="IPR016024">
    <property type="entry name" value="ARM-type_fold"/>
</dbReference>
<dbReference type="GO" id="GO:0043491">
    <property type="term" value="P:phosphatidylinositol 3-kinase/protein kinase B signal transduction"/>
    <property type="evidence" value="ECO:0007669"/>
    <property type="project" value="TreeGrafter"/>
</dbReference>
<evidence type="ECO:0000256" key="25">
    <source>
        <dbReference type="ARBA" id="ARBA00080896"/>
    </source>
</evidence>
<evidence type="ECO:0000256" key="7">
    <source>
        <dbReference type="ARBA" id="ARBA00012513"/>
    </source>
</evidence>
<dbReference type="Pfam" id="PF00794">
    <property type="entry name" value="PI3K_rbd"/>
    <property type="match status" value="1"/>
</dbReference>
<dbReference type="AlphaFoldDB" id="A0A674GMJ7"/>
<dbReference type="FunFam" id="2.60.40.150:FF:000046">
    <property type="entry name" value="Phosphatidylinositol 4,5-bisphosphate 3-kinase catalytic subunit"/>
    <property type="match status" value="1"/>
</dbReference>
<evidence type="ECO:0000256" key="17">
    <source>
        <dbReference type="ARBA" id="ARBA00023098"/>
    </source>
</evidence>
<dbReference type="Pfam" id="PF00454">
    <property type="entry name" value="PI3_PI4_kinase"/>
    <property type="match status" value="2"/>
</dbReference>
<keyword evidence="14" id="KW-0067">ATP-binding</keyword>
<keyword evidence="17" id="KW-0443">Lipid metabolism</keyword>
<reference evidence="32 33" key="1">
    <citation type="journal article" date="2010" name="Nature">
        <title>The genome of a songbird.</title>
        <authorList>
            <person name="Warren W.C."/>
            <person name="Clayton D.F."/>
            <person name="Ellegren H."/>
            <person name="Arnold A.P."/>
            <person name="Hillier L.W."/>
            <person name="Kunstner A."/>
            <person name="Searle S."/>
            <person name="White S."/>
            <person name="Vilella A.J."/>
            <person name="Fairley S."/>
            <person name="Heger A."/>
            <person name="Kong L."/>
            <person name="Ponting C.P."/>
            <person name="Jarvis E.D."/>
            <person name="Mello C.V."/>
            <person name="Minx P."/>
            <person name="Lovell P."/>
            <person name="Velho T.A."/>
            <person name="Ferris M."/>
            <person name="Balakrishnan C.N."/>
            <person name="Sinha S."/>
            <person name="Blatti C."/>
            <person name="London S.E."/>
            <person name="Li Y."/>
            <person name="Lin Y.C."/>
            <person name="George J."/>
            <person name="Sweedler J."/>
            <person name="Southey B."/>
            <person name="Gunaratne P."/>
            <person name="Watson M."/>
            <person name="Nam K."/>
            <person name="Backstrom N."/>
            <person name="Smeds L."/>
            <person name="Nabholz B."/>
            <person name="Itoh Y."/>
            <person name="Whitney O."/>
            <person name="Pfenning A.R."/>
            <person name="Howard J."/>
            <person name="Volker M."/>
            <person name="Skinner B.M."/>
            <person name="Griffin D.K."/>
            <person name="Ye L."/>
            <person name="McLaren W.M."/>
            <person name="Flicek P."/>
            <person name="Quesada V."/>
            <person name="Velasco G."/>
            <person name="Lopez-Otin C."/>
            <person name="Puente X.S."/>
            <person name="Olender T."/>
            <person name="Lancet D."/>
            <person name="Smit A.F."/>
            <person name="Hubley R."/>
            <person name="Konkel M.K."/>
            <person name="Walker J.A."/>
            <person name="Batzer M.A."/>
            <person name="Gu W."/>
            <person name="Pollock D.D."/>
            <person name="Chen L."/>
            <person name="Cheng Z."/>
            <person name="Eichler E.E."/>
            <person name="Stapley J."/>
            <person name="Slate J."/>
            <person name="Ekblom R."/>
            <person name="Birkhead T."/>
            <person name="Burke T."/>
            <person name="Burt D."/>
            <person name="Scharff C."/>
            <person name="Adam I."/>
            <person name="Richard H."/>
            <person name="Sultan M."/>
            <person name="Soldatov A."/>
            <person name="Lehrach H."/>
            <person name="Edwards S.V."/>
            <person name="Yang S.P."/>
            <person name="Li X."/>
            <person name="Graves T."/>
            <person name="Fulton L."/>
            <person name="Nelson J."/>
            <person name="Chinwalla A."/>
            <person name="Hou S."/>
            <person name="Mardis E.R."/>
            <person name="Wilson R.K."/>
        </authorList>
    </citation>
    <scope>NUCLEOTIDE SEQUENCE [LARGE SCALE GENOMIC DNA]</scope>
</reference>
<evidence type="ECO:0000256" key="16">
    <source>
        <dbReference type="ARBA" id="ARBA00023006"/>
    </source>
</evidence>
<keyword evidence="12" id="KW-0547">Nucleotide-binding</keyword>
<keyword evidence="11" id="KW-0808">Transferase</keyword>
<dbReference type="GO" id="GO:0046934">
    <property type="term" value="F:1-phosphatidylinositol-4,5-bisphosphate 3-kinase activity"/>
    <property type="evidence" value="ECO:0007669"/>
    <property type="project" value="UniProtKB-EC"/>
</dbReference>
<dbReference type="PANTHER" id="PTHR10048">
    <property type="entry name" value="PHOSPHATIDYLINOSITOL KINASE"/>
    <property type="match status" value="1"/>
</dbReference>
<dbReference type="CDD" id="cd00872">
    <property type="entry name" value="PI3Ka_I"/>
    <property type="match status" value="1"/>
</dbReference>
<keyword evidence="26" id="KW-1133">Transmembrane helix</keyword>
<dbReference type="Pfam" id="PF00613">
    <property type="entry name" value="PI3Ka"/>
    <property type="match status" value="1"/>
</dbReference>
<evidence type="ECO:0000256" key="19">
    <source>
        <dbReference type="ARBA" id="ARBA00023981"/>
    </source>
</evidence>
<evidence type="ECO:0000313" key="32">
    <source>
        <dbReference type="Ensembl" id="ENSTGUP00000023949.1"/>
    </source>
</evidence>
<keyword evidence="15" id="KW-0130">Cell adhesion</keyword>
<gene>
    <name evidence="32" type="primary">PIK3CB</name>
</gene>
<keyword evidence="9" id="KW-0597">Phosphoprotein</keyword>
<dbReference type="Gene3D" id="1.25.40.70">
    <property type="entry name" value="Phosphatidylinositol 3-kinase, accessory domain (PIK)"/>
    <property type="match status" value="1"/>
</dbReference>
<feature type="domain" description="C2 PI3K-type" evidence="31">
    <location>
        <begin position="303"/>
        <end position="472"/>
    </location>
</feature>
<feature type="domain" description="PI3K-RBD" evidence="30">
    <location>
        <begin position="169"/>
        <end position="261"/>
    </location>
</feature>
<dbReference type="UniPathway" id="UPA00220"/>
<dbReference type="InterPro" id="IPR035892">
    <property type="entry name" value="C2_domain_sf"/>
</dbReference>
<keyword evidence="16" id="KW-0072">Autophagy</keyword>
<evidence type="ECO:0000256" key="24">
    <source>
        <dbReference type="ARBA" id="ARBA00076131"/>
    </source>
</evidence>
<evidence type="ECO:0000256" key="10">
    <source>
        <dbReference type="ARBA" id="ARBA00022583"/>
    </source>
</evidence>
<feature type="domain" description="PI3K-ABD" evidence="28">
    <location>
        <begin position="1"/>
        <end position="90"/>
    </location>
</feature>
<dbReference type="SUPFAM" id="SSF54236">
    <property type="entry name" value="Ubiquitin-like"/>
    <property type="match status" value="1"/>
</dbReference>
<dbReference type="PROSITE" id="PS00915">
    <property type="entry name" value="PI3_4_KINASE_1"/>
    <property type="match status" value="1"/>
</dbReference>
<dbReference type="GO" id="GO:0007155">
    <property type="term" value="P:cell adhesion"/>
    <property type="evidence" value="ECO:0007669"/>
    <property type="project" value="UniProtKB-KW"/>
</dbReference>
<dbReference type="CDD" id="cd08693">
    <property type="entry name" value="C2_PI3K_class_I_beta_delta"/>
    <property type="match status" value="1"/>
</dbReference>
<keyword evidence="26" id="KW-0472">Membrane</keyword>
<feature type="transmembrane region" description="Helical" evidence="26">
    <location>
        <begin position="12"/>
        <end position="35"/>
    </location>
</feature>
<dbReference type="PROSITE" id="PS51544">
    <property type="entry name" value="PI3K_ABD"/>
    <property type="match status" value="1"/>
</dbReference>
<dbReference type="FunFam" id="1.25.40.70:FF:000004">
    <property type="entry name" value="Phosphatidylinositol 4,5-bisphosphate 3-kinase catalytic subunit beta"/>
    <property type="match status" value="1"/>
</dbReference>
<dbReference type="PANTHER" id="PTHR10048:SF33">
    <property type="entry name" value="PHOSPHATIDYLINOSITOL 4,5-BISPHOSPHATE 3-KINASE CATALYTIC SUBUNIT BETA ISOFORM"/>
    <property type="match status" value="1"/>
</dbReference>
<evidence type="ECO:0000256" key="22">
    <source>
        <dbReference type="ARBA" id="ARBA00065016"/>
    </source>
</evidence>
<dbReference type="GO" id="GO:0006897">
    <property type="term" value="P:endocytosis"/>
    <property type="evidence" value="ECO:0007669"/>
    <property type="project" value="UniProtKB-KW"/>
</dbReference>
<evidence type="ECO:0000256" key="13">
    <source>
        <dbReference type="ARBA" id="ARBA00022777"/>
    </source>
</evidence>
<evidence type="ECO:0000256" key="8">
    <source>
        <dbReference type="ARBA" id="ARBA00022490"/>
    </source>
</evidence>
<keyword evidence="26" id="KW-0812">Transmembrane</keyword>
<dbReference type="SUPFAM" id="SSF49562">
    <property type="entry name" value="C2 domain (Calcium/lipid-binding domain, CaLB)"/>
    <property type="match status" value="1"/>
</dbReference>
<dbReference type="GeneTree" id="ENSGT00940000157522"/>
<evidence type="ECO:0000256" key="2">
    <source>
        <dbReference type="ARBA" id="ARBA00004496"/>
    </source>
</evidence>
<dbReference type="Gene3D" id="1.10.1070.11">
    <property type="entry name" value="Phosphatidylinositol 3-/4-kinase, catalytic domain"/>
    <property type="match status" value="1"/>
</dbReference>
<dbReference type="InterPro" id="IPR001263">
    <property type="entry name" value="PI3K_accessory_dom"/>
</dbReference>
<dbReference type="InterPro" id="IPR029071">
    <property type="entry name" value="Ubiquitin-like_domsf"/>
</dbReference>
<evidence type="ECO:0000256" key="1">
    <source>
        <dbReference type="ARBA" id="ARBA00004123"/>
    </source>
</evidence>
<evidence type="ECO:0000256" key="11">
    <source>
        <dbReference type="ARBA" id="ARBA00022679"/>
    </source>
</evidence>
<evidence type="ECO:0000256" key="3">
    <source>
        <dbReference type="ARBA" id="ARBA00004805"/>
    </source>
</evidence>
<dbReference type="Gene3D" id="3.10.20.770">
    <property type="match status" value="1"/>
</dbReference>
<dbReference type="GO" id="GO:0005886">
    <property type="term" value="C:plasma membrane"/>
    <property type="evidence" value="ECO:0007669"/>
    <property type="project" value="TreeGrafter"/>
</dbReference>
<dbReference type="SMART" id="SM00146">
    <property type="entry name" value="PI3Kc"/>
    <property type="match status" value="1"/>
</dbReference>
<dbReference type="GO" id="GO:0006914">
    <property type="term" value="P:autophagy"/>
    <property type="evidence" value="ECO:0007669"/>
    <property type="project" value="UniProtKB-KW"/>
</dbReference>
<evidence type="ECO:0000256" key="4">
    <source>
        <dbReference type="ARBA" id="ARBA00005189"/>
    </source>
</evidence>
<evidence type="ECO:0000259" key="27">
    <source>
        <dbReference type="PROSITE" id="PS50290"/>
    </source>
</evidence>
<dbReference type="PROSITE" id="PS50290">
    <property type="entry name" value="PI3_4_KINASE_3"/>
    <property type="match status" value="1"/>
</dbReference>
<evidence type="ECO:0000259" key="31">
    <source>
        <dbReference type="PROSITE" id="PS51547"/>
    </source>
</evidence>
<keyword evidence="18" id="KW-0539">Nucleus</keyword>
<dbReference type="GO" id="GO:0005524">
    <property type="term" value="F:ATP binding"/>
    <property type="evidence" value="ECO:0007669"/>
    <property type="project" value="UniProtKB-KW"/>
</dbReference>
<name>A0A674GMJ7_TAEGU</name>
<dbReference type="EC" id="2.7.1.153" evidence="6"/>
<dbReference type="InterPro" id="IPR036940">
    <property type="entry name" value="PI3/4_kinase_cat_sf"/>
</dbReference>
<dbReference type="GO" id="GO:0005634">
    <property type="term" value="C:nucleus"/>
    <property type="evidence" value="ECO:0007669"/>
    <property type="project" value="UniProtKB-SubCell"/>
</dbReference>
<sequence length="991" mass="114638">MEINVTFSALRYVPIFWFCFFFPSFISLFSLQLLWKQAHSYPLFHLLMEIDSYMFSCVNQTAVHEELEDETRRLCDVRPFLPVLKLVTRNCDPGEKLDSKIGVLIGKGLHEFDALQDPEVNDFRAKMRRISEEKIQSLVGLSWMDWLKHTYPPEQETVIPESFQDKLYSGNLVVAVHFDNCQDVFSFQVSPNMNPIKLNELAIRKRLTIHGKEDEEVDPADYVLQVSGRLEYVFGDHPLIQFQYIRNCVMSRTLPQLTLVECCTIKKMCEQEMIAIEAAINRKSSNLPLPLPPKKTRATTSVWDISNPFKIILLKGNKLNTEENAKVHVRAGLFHGTELLCKTIVSTEISGRSDHVWNEVLEFEINVCDLPRMARLCFAVYAVMDKMKTKKSTKAMNPSKYQTIRKAGKVHYPVAWVNTMVFDYKGHLRNGELVLHSWSSFPDELEEMLNPMGTVQTNPYTENATALHIRFQEYSKQPINYPPFDKILEKAAEIARNSDNAAMAGRGGKKFYVVLKDIMERDPLSQLCENEMDLIWTLRYDCRENFPQSLPKLLLSLKWNKLEDVAQLQALLQIWPKLLPREALELLDFNYPDQYVREYAVGCLRQMSDEELSQYLLQLVQVLKYEPFLDCALSRFLLERALGNRRIGQMLFWHLRSEVHIPAVSVQFGLILEAYCRGSVAHMKVLAKQVEALNKMKTLNSLIKLNAMKQSKAKGKDAMHTCLKQNAYREALSDLQSPLNPSVILSELHVEKCRYMDSKMKPLWIVYNNKMFGGDLVGIIFKNGDDLRQDMLTLQILRLMDILWKEAGLDLRDDLDRAIEEFTLSCAGYCVATYVLGIGDRHSDNIMVRKNGQLFHIDFGHILGNFKSKFGIKRERVPFILTYDFIHVIQQGKTGNTEKFGRFRQYCEEAYLILRKHGNLFITLFALMLTAGLPELTSIKDIQYLKDSLALGKSEEEALKQFKQKFDEALRESWTTKVNWMAHTVRKDYRS</sequence>
<dbReference type="SMART" id="SM00145">
    <property type="entry name" value="PI3Ka"/>
    <property type="match status" value="1"/>
</dbReference>
<evidence type="ECO:0000256" key="20">
    <source>
        <dbReference type="ARBA" id="ARBA00048977"/>
    </source>
</evidence>
<comment type="catalytic activity">
    <reaction evidence="21">
        <text>1-octadecanoyl-2-(5Z,8Z,11Z,14Z)-eicosatetraenoyl-sn-glycero-3-phospho-1D-myo-inositol 4,5-bisphosphate + ATP = 1-octadecanoyl-2-(5Z,8Z,11Z,14Z-eicosatetraenoyl)-sn-glycero-3-phospho-(1D-myo-inositol 3,4,5-triphosphate) + ADP + H(+)</text>
        <dbReference type="Rhea" id="RHEA:43396"/>
        <dbReference type="ChEBI" id="CHEBI:15378"/>
        <dbReference type="ChEBI" id="CHEBI:30616"/>
        <dbReference type="ChEBI" id="CHEBI:77137"/>
        <dbReference type="ChEBI" id="CHEBI:83243"/>
        <dbReference type="ChEBI" id="CHEBI:456216"/>
    </reaction>
    <physiologicalReaction direction="left-to-right" evidence="21">
        <dbReference type="Rhea" id="RHEA:43397"/>
    </physiologicalReaction>
</comment>
<evidence type="ECO:0000256" key="6">
    <source>
        <dbReference type="ARBA" id="ARBA00012010"/>
    </source>
</evidence>
<dbReference type="SMART" id="SM00144">
    <property type="entry name" value="PI3K_rbd"/>
    <property type="match status" value="1"/>
</dbReference>
<proteinExistence type="inferred from homology"/>
<dbReference type="PROSITE" id="PS51546">
    <property type="entry name" value="PI3K_RBD"/>
    <property type="match status" value="1"/>
</dbReference>
<dbReference type="InterPro" id="IPR015433">
    <property type="entry name" value="PI3/4_kinase"/>
</dbReference>
<evidence type="ECO:0000256" key="5">
    <source>
        <dbReference type="ARBA" id="ARBA00006209"/>
    </source>
</evidence>
<keyword evidence="13" id="KW-0418">Kinase</keyword>
<dbReference type="Pfam" id="PF00792">
    <property type="entry name" value="PI3K_C2"/>
    <property type="match status" value="1"/>
</dbReference>
<dbReference type="EC" id="2.7.11.1" evidence="7"/>
<keyword evidence="8" id="KW-0963">Cytoplasm</keyword>
<dbReference type="SMART" id="SM00142">
    <property type="entry name" value="PI3K_C2"/>
    <property type="match status" value="1"/>
</dbReference>
<evidence type="ECO:0000256" key="14">
    <source>
        <dbReference type="ARBA" id="ARBA00022840"/>
    </source>
</evidence>
<dbReference type="PROSITE" id="PS00916">
    <property type="entry name" value="PI3_4_KINASE_2"/>
    <property type="match status" value="1"/>
</dbReference>
<dbReference type="FunFam" id="3.10.20.770:FF:000003">
    <property type="entry name" value="phosphatidylinositol 4,5-bisphosphate 3-kinase catalytic subunit beta isoform"/>
    <property type="match status" value="1"/>
</dbReference>
<evidence type="ECO:0000256" key="18">
    <source>
        <dbReference type="ARBA" id="ARBA00023242"/>
    </source>
</evidence>
<dbReference type="InterPro" id="IPR011009">
    <property type="entry name" value="Kinase-like_dom_sf"/>
</dbReference>
<dbReference type="FunFam" id="1.10.1070.11:FF:000001">
    <property type="entry name" value="Phosphatidylinositol 4,5-bisphosphate 3-kinase catalytic subunit"/>
    <property type="match status" value="1"/>
</dbReference>
<comment type="subunit">
    <text evidence="22">Heterodimer of a catalytic subunit PIK3CB and a p85 regulatory subunit (PIK3R1, PIK3R2 or PIK3R3). Interaction with PIK3R2 is required for nuclear localization and nuclear export. Part of a complex with PIK3R1 and PTEN. Binding to PTEN may antagonize the lipid kinase activity under normal growth conditions. Part of a complex involved in autophagosome formation composed of PIK3C3 and PIK3R4. Interacts with BECN1, ATG14 and RAB5A.</text>
</comment>
<dbReference type="PROSITE" id="PS51547">
    <property type="entry name" value="C2_PI3K"/>
    <property type="match status" value="1"/>
</dbReference>
<dbReference type="InterPro" id="IPR003113">
    <property type="entry name" value="PI3K_ABD"/>
</dbReference>
<dbReference type="Pfam" id="PF02192">
    <property type="entry name" value="PI3K_p85B"/>
    <property type="match status" value="1"/>
</dbReference>
<evidence type="ECO:0000259" key="29">
    <source>
        <dbReference type="PROSITE" id="PS51545"/>
    </source>
</evidence>
<dbReference type="Gene3D" id="2.60.40.150">
    <property type="entry name" value="C2 domain"/>
    <property type="match status" value="1"/>
</dbReference>
<dbReference type="InterPro" id="IPR018936">
    <property type="entry name" value="PI3/4_kinase_CS"/>
</dbReference>
<comment type="similarity">
    <text evidence="5">Belongs to the PI3/PI4-kinase family. Type III PI4K subfamily.</text>
</comment>
<dbReference type="GO" id="GO:0035005">
    <property type="term" value="F:1-phosphatidylinositol-4-phosphate 3-kinase activity"/>
    <property type="evidence" value="ECO:0007669"/>
    <property type="project" value="TreeGrafter"/>
</dbReference>
<evidence type="ECO:0000256" key="9">
    <source>
        <dbReference type="ARBA" id="ARBA00022553"/>
    </source>
</evidence>
<comment type="pathway">
    <text evidence="3">Phospholipid metabolism; phosphatidylinositol phosphate biosynthesis.</text>
</comment>
<keyword evidence="33" id="KW-1185">Reference proteome</keyword>
<dbReference type="Ensembl" id="ENSTGUT00000026749.1">
    <property type="protein sequence ID" value="ENSTGUP00000023949.1"/>
    <property type="gene ID" value="ENSTGUG00000005286.2"/>
</dbReference>
<dbReference type="GO" id="GO:0048015">
    <property type="term" value="P:phosphatidylinositol-mediated signaling"/>
    <property type="evidence" value="ECO:0007669"/>
    <property type="project" value="TreeGrafter"/>
</dbReference>
<dbReference type="InterPro" id="IPR000403">
    <property type="entry name" value="PI3/4_kinase_cat_dom"/>
</dbReference>
<accession>A0A674GMJ7</accession>
<reference evidence="32" key="3">
    <citation type="submission" date="2025-09" db="UniProtKB">
        <authorList>
            <consortium name="Ensembl"/>
        </authorList>
    </citation>
    <scope>IDENTIFICATION</scope>
</reference>
<dbReference type="Proteomes" id="UP000007754">
    <property type="component" value="Chromosome 9"/>
</dbReference>
<dbReference type="PROSITE" id="PS51545">
    <property type="entry name" value="PIK_HELICAL"/>
    <property type="match status" value="1"/>
</dbReference>
<dbReference type="SUPFAM" id="SSF56112">
    <property type="entry name" value="Protein kinase-like (PK-like)"/>
    <property type="match status" value="1"/>
</dbReference>
<evidence type="ECO:0000256" key="12">
    <source>
        <dbReference type="ARBA" id="ARBA00022741"/>
    </source>
</evidence>
<dbReference type="GO" id="GO:0016477">
    <property type="term" value="P:cell migration"/>
    <property type="evidence" value="ECO:0007669"/>
    <property type="project" value="TreeGrafter"/>
</dbReference>
<feature type="domain" description="PI3K/PI4K catalytic" evidence="27">
    <location>
        <begin position="656"/>
        <end position="974"/>
    </location>
</feature>
<evidence type="ECO:0000256" key="23">
    <source>
        <dbReference type="ARBA" id="ARBA00068828"/>
    </source>
</evidence>
<organism evidence="32 33">
    <name type="scientific">Taeniopygia guttata</name>
    <name type="common">Zebra finch</name>
    <name type="synonym">Poephila guttata</name>
    <dbReference type="NCBI Taxonomy" id="59729"/>
    <lineage>
        <taxon>Eukaryota</taxon>
        <taxon>Metazoa</taxon>
        <taxon>Chordata</taxon>
        <taxon>Craniata</taxon>
        <taxon>Vertebrata</taxon>
        <taxon>Euteleostomi</taxon>
        <taxon>Archelosauria</taxon>
        <taxon>Archosauria</taxon>
        <taxon>Dinosauria</taxon>
        <taxon>Saurischia</taxon>
        <taxon>Theropoda</taxon>
        <taxon>Coelurosauria</taxon>
        <taxon>Aves</taxon>
        <taxon>Neognathae</taxon>
        <taxon>Neoaves</taxon>
        <taxon>Telluraves</taxon>
        <taxon>Australaves</taxon>
        <taxon>Passeriformes</taxon>
        <taxon>Passeroidea</taxon>
        <taxon>Estrildidae</taxon>
        <taxon>Estrildinae</taxon>
        <taxon>Taeniopygia</taxon>
    </lineage>
</organism>
<dbReference type="GO" id="GO:0005829">
    <property type="term" value="C:cytosol"/>
    <property type="evidence" value="ECO:0007669"/>
    <property type="project" value="UniProtKB-ARBA"/>
</dbReference>
<dbReference type="SMART" id="SM00143">
    <property type="entry name" value="PI3K_p85B"/>
    <property type="match status" value="1"/>
</dbReference>
<comment type="catalytic activity">
    <reaction evidence="20">
        <text>L-seryl-[protein] + ATP = O-phospho-L-seryl-[protein] + ADP + H(+)</text>
        <dbReference type="Rhea" id="RHEA:17989"/>
        <dbReference type="Rhea" id="RHEA-COMP:9863"/>
        <dbReference type="Rhea" id="RHEA-COMP:11604"/>
        <dbReference type="ChEBI" id="CHEBI:15378"/>
        <dbReference type="ChEBI" id="CHEBI:29999"/>
        <dbReference type="ChEBI" id="CHEBI:30616"/>
        <dbReference type="ChEBI" id="CHEBI:83421"/>
        <dbReference type="ChEBI" id="CHEBI:456216"/>
        <dbReference type="EC" id="2.7.11.1"/>
    </reaction>
    <physiologicalReaction direction="left-to-right" evidence="20">
        <dbReference type="Rhea" id="RHEA:17990"/>
    </physiologicalReaction>
</comment>
<dbReference type="GO" id="GO:0005942">
    <property type="term" value="C:phosphatidylinositol 3-kinase complex"/>
    <property type="evidence" value="ECO:0007669"/>
    <property type="project" value="TreeGrafter"/>
</dbReference>
<dbReference type="InterPro" id="IPR002420">
    <property type="entry name" value="PI3K-type_C2_dom"/>
</dbReference>
<evidence type="ECO:0000256" key="21">
    <source>
        <dbReference type="ARBA" id="ARBA00051347"/>
    </source>
</evidence>
<protein>
    <recommendedName>
        <fullName evidence="23">Phosphatidylinositol 4,5-bisphosphate 3-kinase catalytic subunit beta isoform</fullName>
        <ecNumber evidence="6">2.7.1.153</ecNumber>
        <ecNumber evidence="7">2.7.11.1</ecNumber>
    </recommendedName>
    <alternativeName>
        <fullName evidence="25">Phosphatidylinositol 4,5-bisphosphate 3-kinase 110 kDa catalytic subunit beta</fullName>
    </alternativeName>
    <alternativeName>
        <fullName evidence="24">Serine/threonine protein kinase PIK3CB</fullName>
    </alternativeName>
</protein>